<keyword evidence="1" id="KW-0399">Innate immunity</keyword>
<evidence type="ECO:0000259" key="8">
    <source>
        <dbReference type="PROSITE" id="PS50188"/>
    </source>
</evidence>
<dbReference type="PANTHER" id="PTHR25465">
    <property type="entry name" value="B-BOX DOMAIN CONTAINING"/>
    <property type="match status" value="1"/>
</dbReference>
<dbReference type="PROSITE" id="PS00518">
    <property type="entry name" value="ZF_RING_1"/>
    <property type="match status" value="1"/>
</dbReference>
<dbReference type="SMART" id="SM00184">
    <property type="entry name" value="RING"/>
    <property type="match status" value="1"/>
</dbReference>
<dbReference type="GO" id="GO:0045087">
    <property type="term" value="P:innate immune response"/>
    <property type="evidence" value="ECO:0007669"/>
    <property type="project" value="UniProtKB-KW"/>
</dbReference>
<dbReference type="InterPro" id="IPR006574">
    <property type="entry name" value="PRY"/>
</dbReference>
<organism evidence="9 10">
    <name type="scientific">Poecilia latipinna</name>
    <name type="common">sailfin molly</name>
    <dbReference type="NCBI Taxonomy" id="48699"/>
    <lineage>
        <taxon>Eukaryota</taxon>
        <taxon>Metazoa</taxon>
        <taxon>Chordata</taxon>
        <taxon>Craniata</taxon>
        <taxon>Vertebrata</taxon>
        <taxon>Euteleostomi</taxon>
        <taxon>Actinopterygii</taxon>
        <taxon>Neopterygii</taxon>
        <taxon>Teleostei</taxon>
        <taxon>Neoteleostei</taxon>
        <taxon>Acanthomorphata</taxon>
        <taxon>Ovalentaria</taxon>
        <taxon>Atherinomorphae</taxon>
        <taxon>Cyprinodontiformes</taxon>
        <taxon>Poeciliidae</taxon>
        <taxon>Poeciliinae</taxon>
        <taxon>Poecilia</taxon>
    </lineage>
</organism>
<keyword evidence="10" id="KW-1185">Reference proteome</keyword>
<dbReference type="Ensembl" id="ENSPLAT00000025273.1">
    <property type="protein sequence ID" value="ENSPLAP00000029914.1"/>
    <property type="gene ID" value="ENSPLAG00000020468.1"/>
</dbReference>
<evidence type="ECO:0000256" key="3">
    <source>
        <dbReference type="ARBA" id="ARBA00022771"/>
    </source>
</evidence>
<evidence type="ECO:0000313" key="9">
    <source>
        <dbReference type="Ensembl" id="ENSPLAP00000029914.1"/>
    </source>
</evidence>
<dbReference type="Gene3D" id="3.30.40.10">
    <property type="entry name" value="Zinc/RING finger domain, C3HC4 (zinc finger)"/>
    <property type="match status" value="1"/>
</dbReference>
<dbReference type="Pfam" id="PF13765">
    <property type="entry name" value="PRY"/>
    <property type="match status" value="1"/>
</dbReference>
<dbReference type="InterPro" id="IPR003879">
    <property type="entry name" value="Butyrophylin_SPRY"/>
</dbReference>
<evidence type="ECO:0000259" key="7">
    <source>
        <dbReference type="PROSITE" id="PS50089"/>
    </source>
</evidence>
<dbReference type="SUPFAM" id="SSF49899">
    <property type="entry name" value="Concanavalin A-like lectins/glucanases"/>
    <property type="match status" value="1"/>
</dbReference>
<dbReference type="Gene3D" id="2.60.120.920">
    <property type="match status" value="1"/>
</dbReference>
<dbReference type="InterPro" id="IPR017907">
    <property type="entry name" value="Znf_RING_CS"/>
</dbReference>
<reference evidence="9" key="1">
    <citation type="submission" date="2025-08" db="UniProtKB">
        <authorList>
            <consortium name="Ensembl"/>
        </authorList>
    </citation>
    <scope>IDENTIFICATION</scope>
</reference>
<dbReference type="GO" id="GO:0008270">
    <property type="term" value="F:zinc ion binding"/>
    <property type="evidence" value="ECO:0007669"/>
    <property type="project" value="UniProtKB-KW"/>
</dbReference>
<dbReference type="KEGG" id="plai:106943206"/>
<dbReference type="PANTHER" id="PTHR25465:SF5">
    <property type="entry name" value="E3 UBIQUITIN_ISG15 LIGASE TRIM25-RELATED"/>
    <property type="match status" value="1"/>
</dbReference>
<dbReference type="GeneTree" id="ENSGT01150000286922"/>
<keyword evidence="2" id="KW-0479">Metal-binding</keyword>
<evidence type="ECO:0000256" key="1">
    <source>
        <dbReference type="ARBA" id="ARBA00022588"/>
    </source>
</evidence>
<accession>A0A3B3VYW4</accession>
<dbReference type="SMART" id="SM00449">
    <property type="entry name" value="SPRY"/>
    <property type="match status" value="1"/>
</dbReference>
<evidence type="ECO:0000256" key="4">
    <source>
        <dbReference type="ARBA" id="ARBA00022833"/>
    </source>
</evidence>
<sequence>MAEQAVQMDRNTFDCSICLDLLTEPVTIPCGHSYCMNCIVGHWNEGVYSCPQCRKTFTPRPVLEKNIILAAAVEQLRNNRHQAAAASAAPADHRYAGPDDVACDFCSGRQLKAIKSCLICQAAYCEEHLEPHYEDFYLENHILVEPVKNLHQNSSSADILHGLLWPEVELYTDHCILLSEPEPKTRVDFLKYLREITLDPNTAHPQLVLSEGNRKVTFARQQQQCFSHPDRFTEWFQVLSSESLTGRCYWEVEWRGKGVSVAVAYKNISRTGGVNECGFGHNDKSWALLFDISSNSFWYNNIKTPISGPVSSRVGVYLDHSAGELFFYSVSESMTLLHRVQTRFTQPLLTGVRMYNTALSAEFCEPIETLFT</sequence>
<keyword evidence="4" id="KW-0862">Zinc</keyword>
<dbReference type="InterPro" id="IPR001870">
    <property type="entry name" value="B30.2/SPRY"/>
</dbReference>
<proteinExistence type="predicted"/>
<dbReference type="InterPro" id="IPR013083">
    <property type="entry name" value="Znf_RING/FYVE/PHD"/>
</dbReference>
<reference evidence="9" key="2">
    <citation type="submission" date="2025-09" db="UniProtKB">
        <authorList>
            <consortium name="Ensembl"/>
        </authorList>
    </citation>
    <scope>IDENTIFICATION</scope>
</reference>
<dbReference type="InterPro" id="IPR013320">
    <property type="entry name" value="ConA-like_dom_sf"/>
</dbReference>
<dbReference type="InterPro" id="IPR001841">
    <property type="entry name" value="Znf_RING"/>
</dbReference>
<dbReference type="GO" id="GO:0005737">
    <property type="term" value="C:cytoplasm"/>
    <property type="evidence" value="ECO:0007669"/>
    <property type="project" value="UniProtKB-ARBA"/>
</dbReference>
<dbReference type="Pfam" id="PF00622">
    <property type="entry name" value="SPRY"/>
    <property type="match status" value="1"/>
</dbReference>
<dbReference type="InterPro" id="IPR003877">
    <property type="entry name" value="SPRY_dom"/>
</dbReference>
<evidence type="ECO:0000256" key="6">
    <source>
        <dbReference type="PROSITE-ProRule" id="PRU00175"/>
    </source>
</evidence>
<keyword evidence="5" id="KW-0391">Immunity</keyword>
<dbReference type="Gene3D" id="4.10.830.40">
    <property type="match status" value="1"/>
</dbReference>
<feature type="domain" description="B30.2/SPRY" evidence="8">
    <location>
        <begin position="176"/>
        <end position="370"/>
    </location>
</feature>
<dbReference type="GeneID" id="106943206"/>
<dbReference type="AlphaFoldDB" id="A0A3B3VYW4"/>
<feature type="domain" description="RING-type" evidence="7">
    <location>
        <begin position="15"/>
        <end position="54"/>
    </location>
</feature>
<dbReference type="RefSeq" id="XP_014882033.1">
    <property type="nucleotide sequence ID" value="XM_015026547.1"/>
</dbReference>
<dbReference type="PROSITE" id="PS50089">
    <property type="entry name" value="ZF_RING_2"/>
    <property type="match status" value="1"/>
</dbReference>
<dbReference type="Proteomes" id="UP000261500">
    <property type="component" value="Unplaced"/>
</dbReference>
<evidence type="ECO:0000313" key="10">
    <source>
        <dbReference type="Proteomes" id="UP000261500"/>
    </source>
</evidence>
<evidence type="ECO:0000256" key="2">
    <source>
        <dbReference type="ARBA" id="ARBA00022723"/>
    </source>
</evidence>
<dbReference type="STRING" id="48699.ENSPLAP00000029914"/>
<dbReference type="InterPro" id="IPR043136">
    <property type="entry name" value="B30.2/SPRY_sf"/>
</dbReference>
<keyword evidence="3 6" id="KW-0863">Zinc-finger</keyword>
<dbReference type="SUPFAM" id="SSF57850">
    <property type="entry name" value="RING/U-box"/>
    <property type="match status" value="1"/>
</dbReference>
<name>A0A3B3VYW4_9TELE</name>
<dbReference type="InterPro" id="IPR051051">
    <property type="entry name" value="E3_ubiq-ligase_TRIM/RNF"/>
</dbReference>
<dbReference type="SMART" id="SM00589">
    <property type="entry name" value="PRY"/>
    <property type="match status" value="1"/>
</dbReference>
<dbReference type="PRINTS" id="PR01407">
    <property type="entry name" value="BUTYPHLNCDUF"/>
</dbReference>
<dbReference type="PROSITE" id="PS50188">
    <property type="entry name" value="B302_SPRY"/>
    <property type="match status" value="1"/>
</dbReference>
<protein>
    <submittedName>
        <fullName evidence="9">E3 ubiquitin/ISG15 ligase TRIM25-like</fullName>
    </submittedName>
</protein>
<dbReference type="Pfam" id="PF15227">
    <property type="entry name" value="zf-C3HC4_4"/>
    <property type="match status" value="1"/>
</dbReference>
<dbReference type="CDD" id="cd16040">
    <property type="entry name" value="SPRY_PRY_SNTX"/>
    <property type="match status" value="1"/>
</dbReference>
<evidence type="ECO:0000256" key="5">
    <source>
        <dbReference type="ARBA" id="ARBA00022859"/>
    </source>
</evidence>